<reference evidence="2 3" key="1">
    <citation type="submission" date="2023-12" db="EMBL/GenBank/DDBJ databases">
        <title>Novel species of the genus Arcicella isolated from rivers.</title>
        <authorList>
            <person name="Lu H."/>
        </authorList>
    </citation>
    <scope>NUCLEOTIDE SEQUENCE [LARGE SCALE GENOMIC DNA]</scope>
    <source>
        <strain evidence="2 3">LMG 21963</strain>
    </source>
</reference>
<dbReference type="Proteomes" id="UP001304671">
    <property type="component" value="Unassembled WGS sequence"/>
</dbReference>
<dbReference type="InterPro" id="IPR037523">
    <property type="entry name" value="VOC_core"/>
</dbReference>
<protein>
    <submittedName>
        <fullName evidence="2">VOC family protein</fullName>
    </submittedName>
</protein>
<dbReference type="InterPro" id="IPR004360">
    <property type="entry name" value="Glyas_Fos-R_dOase_dom"/>
</dbReference>
<name>A0ABU5QGK0_9BACT</name>
<keyword evidence="3" id="KW-1185">Reference proteome</keyword>
<dbReference type="Gene3D" id="3.10.180.10">
    <property type="entry name" value="2,3-Dihydroxybiphenyl 1,2-Dioxygenase, domain 1"/>
    <property type="match status" value="1"/>
</dbReference>
<gene>
    <name evidence="2" type="ORF">VB264_00075</name>
</gene>
<comment type="caution">
    <text evidence="2">The sequence shown here is derived from an EMBL/GenBank/DDBJ whole genome shotgun (WGS) entry which is preliminary data.</text>
</comment>
<dbReference type="InterPro" id="IPR029068">
    <property type="entry name" value="Glyas_Bleomycin-R_OHBP_Dase"/>
</dbReference>
<dbReference type="SUPFAM" id="SSF54593">
    <property type="entry name" value="Glyoxalase/Bleomycin resistance protein/Dihydroxybiphenyl dioxygenase"/>
    <property type="match status" value="1"/>
</dbReference>
<dbReference type="PROSITE" id="PS51819">
    <property type="entry name" value="VOC"/>
    <property type="match status" value="1"/>
</dbReference>
<dbReference type="EMBL" id="JAYFUL010000001">
    <property type="protein sequence ID" value="MEA5256158.1"/>
    <property type="molecule type" value="Genomic_DNA"/>
</dbReference>
<evidence type="ECO:0000313" key="2">
    <source>
        <dbReference type="EMBL" id="MEA5256158.1"/>
    </source>
</evidence>
<sequence length="123" mass="14639">MKYSGLRPILWTNQLIETIDFYTKILGFAIAEQNETWGWASLYKDEVEIMLAKPNEHIPFDKPIFTGSFYINTDKVDELWGELKDKVEACYEIEEFEWQMREFAIYDNNGYLIQFGQDISEKM</sequence>
<organism evidence="2 3">
    <name type="scientific">Arcicella aquatica</name>
    <dbReference type="NCBI Taxonomy" id="217141"/>
    <lineage>
        <taxon>Bacteria</taxon>
        <taxon>Pseudomonadati</taxon>
        <taxon>Bacteroidota</taxon>
        <taxon>Cytophagia</taxon>
        <taxon>Cytophagales</taxon>
        <taxon>Flectobacillaceae</taxon>
        <taxon>Arcicella</taxon>
    </lineage>
</organism>
<dbReference type="Pfam" id="PF00903">
    <property type="entry name" value="Glyoxalase"/>
    <property type="match status" value="1"/>
</dbReference>
<proteinExistence type="predicted"/>
<accession>A0ABU5QGK0</accession>
<evidence type="ECO:0000259" key="1">
    <source>
        <dbReference type="PROSITE" id="PS51819"/>
    </source>
</evidence>
<dbReference type="RefSeq" id="WP_323245987.1">
    <property type="nucleotide sequence ID" value="NZ_JAYFUL010000001.1"/>
</dbReference>
<feature type="domain" description="VOC" evidence="1">
    <location>
        <begin position="2"/>
        <end position="118"/>
    </location>
</feature>
<evidence type="ECO:0000313" key="3">
    <source>
        <dbReference type="Proteomes" id="UP001304671"/>
    </source>
</evidence>